<reference evidence="3" key="1">
    <citation type="journal article" date="2020" name="Stud. Mycol.">
        <title>101 Dothideomycetes genomes: A test case for predicting lifestyles and emergence of pathogens.</title>
        <authorList>
            <person name="Haridas S."/>
            <person name="Albert R."/>
            <person name="Binder M."/>
            <person name="Bloem J."/>
            <person name="LaButti K."/>
            <person name="Salamov A."/>
            <person name="Andreopoulos B."/>
            <person name="Baker S."/>
            <person name="Barry K."/>
            <person name="Bills G."/>
            <person name="Bluhm B."/>
            <person name="Cannon C."/>
            <person name="Castanera R."/>
            <person name="Culley D."/>
            <person name="Daum C."/>
            <person name="Ezra D."/>
            <person name="Gonzalez J."/>
            <person name="Henrissat B."/>
            <person name="Kuo A."/>
            <person name="Liang C."/>
            <person name="Lipzen A."/>
            <person name="Lutzoni F."/>
            <person name="Magnuson J."/>
            <person name="Mondo S."/>
            <person name="Nolan M."/>
            <person name="Ohm R."/>
            <person name="Pangilinan J."/>
            <person name="Park H.-J."/>
            <person name="Ramirez L."/>
            <person name="Alfaro M."/>
            <person name="Sun H."/>
            <person name="Tritt A."/>
            <person name="Yoshinaga Y."/>
            <person name="Zwiers L.-H."/>
            <person name="Turgeon B."/>
            <person name="Goodwin S."/>
            <person name="Spatafora J."/>
            <person name="Crous P."/>
            <person name="Grigoriev I."/>
        </authorList>
    </citation>
    <scope>NUCLEOTIDE SEQUENCE [LARGE SCALE GENOMIC DNA]</scope>
    <source>
        <strain evidence="3">CECT 20119</strain>
    </source>
</reference>
<gene>
    <name evidence="2" type="ORF">BDZ85DRAFT_280800</name>
</gene>
<evidence type="ECO:0000259" key="1">
    <source>
        <dbReference type="PROSITE" id="PS50097"/>
    </source>
</evidence>
<dbReference type="SUPFAM" id="SSF54695">
    <property type="entry name" value="POZ domain"/>
    <property type="match status" value="1"/>
</dbReference>
<dbReference type="PROSITE" id="PS50097">
    <property type="entry name" value="BTB"/>
    <property type="match status" value="1"/>
</dbReference>
<keyword evidence="3" id="KW-1185">Reference proteome</keyword>
<dbReference type="Pfam" id="PF00651">
    <property type="entry name" value="BTB"/>
    <property type="match status" value="1"/>
</dbReference>
<dbReference type="Proteomes" id="UP000799538">
    <property type="component" value="Unassembled WGS sequence"/>
</dbReference>
<feature type="domain" description="BTB" evidence="1">
    <location>
        <begin position="20"/>
        <end position="87"/>
    </location>
</feature>
<accession>A0A6A6GES4</accession>
<name>A0A6A6GES4_9PEZI</name>
<dbReference type="InterPro" id="IPR011333">
    <property type="entry name" value="SKP1/BTB/POZ_sf"/>
</dbReference>
<sequence length="253" mass="28104">MAQPQLDFDAKSSLDNPLFWDAVILTANKSFHVHKVTVSNHSAVMRKAFSSSFKEGETSEMDLTDEDPMIVAMALKHMYDEESGIKDLGFLDLTKLFHFAHSQMMPSLCSVALDHLTSGKFQISDPTTAADLFTALADVYGSIDSLIDALAAPLLGLVSKDLPSLFRSEPLRGFILDHPAASTIVGDQVEFGAEIIPLGRCPHCKVIAWCCFEPLRDNCYCRHCKRYSHAKIIDVRKYVIADYSRDVKTGKRS</sequence>
<evidence type="ECO:0000313" key="3">
    <source>
        <dbReference type="Proteomes" id="UP000799538"/>
    </source>
</evidence>
<dbReference type="InterPro" id="IPR000210">
    <property type="entry name" value="BTB/POZ_dom"/>
</dbReference>
<organism evidence="2 3">
    <name type="scientific">Elsinoe ampelina</name>
    <dbReference type="NCBI Taxonomy" id="302913"/>
    <lineage>
        <taxon>Eukaryota</taxon>
        <taxon>Fungi</taxon>
        <taxon>Dikarya</taxon>
        <taxon>Ascomycota</taxon>
        <taxon>Pezizomycotina</taxon>
        <taxon>Dothideomycetes</taxon>
        <taxon>Dothideomycetidae</taxon>
        <taxon>Myriangiales</taxon>
        <taxon>Elsinoaceae</taxon>
        <taxon>Elsinoe</taxon>
    </lineage>
</organism>
<dbReference type="Gene3D" id="3.30.710.10">
    <property type="entry name" value="Potassium Channel Kv1.1, Chain A"/>
    <property type="match status" value="1"/>
</dbReference>
<proteinExistence type="predicted"/>
<dbReference type="AlphaFoldDB" id="A0A6A6GES4"/>
<protein>
    <recommendedName>
        <fullName evidence="1">BTB domain-containing protein</fullName>
    </recommendedName>
</protein>
<dbReference type="EMBL" id="ML992505">
    <property type="protein sequence ID" value="KAF2224191.1"/>
    <property type="molecule type" value="Genomic_DNA"/>
</dbReference>
<dbReference type="SMART" id="SM00225">
    <property type="entry name" value="BTB"/>
    <property type="match status" value="1"/>
</dbReference>
<dbReference type="OrthoDB" id="6359816at2759"/>
<evidence type="ECO:0000313" key="2">
    <source>
        <dbReference type="EMBL" id="KAF2224191.1"/>
    </source>
</evidence>